<dbReference type="RefSeq" id="XP_018088716.1">
    <property type="nucleotide sequence ID" value="XM_018233227.2"/>
</dbReference>
<evidence type="ECO:0000313" key="8">
    <source>
        <dbReference type="RefSeq" id="XP_041431163.1"/>
    </source>
</evidence>
<evidence type="ECO:0000313" key="6">
    <source>
        <dbReference type="RefSeq" id="XP_018088716.1"/>
    </source>
</evidence>
<dbReference type="PANTHER" id="PTHR47617:SF1">
    <property type="entry name" value="G-PROTEIN-SIGNALING MODULATOR 3"/>
    <property type="match status" value="1"/>
</dbReference>
<name>A0A1L8F3P2_XENLA</name>
<evidence type="ECO:0000313" key="7">
    <source>
        <dbReference type="RefSeq" id="XP_018088717.1"/>
    </source>
</evidence>
<evidence type="ECO:0000313" key="3">
    <source>
        <dbReference type="RefSeq" id="XP_018088713.1"/>
    </source>
</evidence>
<feature type="compositionally biased region" description="Basic and acidic residues" evidence="1">
    <location>
        <begin position="97"/>
        <end position="113"/>
    </location>
</feature>
<dbReference type="GO" id="GO:0030695">
    <property type="term" value="F:GTPase regulator activity"/>
    <property type="evidence" value="ECO:0007669"/>
    <property type="project" value="InterPro"/>
</dbReference>
<accession>A0A1L8F3P2</accession>
<gene>
    <name evidence="9" type="primary">gpsm3.S</name>
    <name evidence="3 4 5 6 7 8" type="synonym">LOC108700223</name>
</gene>
<dbReference type="Bgee" id="108700223">
    <property type="expression patterns" value="Expressed in spleen and 18 other cell types or tissues"/>
</dbReference>
<feature type="compositionally biased region" description="Basic and acidic residues" evidence="1">
    <location>
        <begin position="42"/>
        <end position="53"/>
    </location>
</feature>
<organism evidence="6">
    <name type="scientific">Xenopus laevis</name>
    <name type="common">African clawed frog</name>
    <dbReference type="NCBI Taxonomy" id="8355"/>
    <lineage>
        <taxon>Eukaryota</taxon>
        <taxon>Metazoa</taxon>
        <taxon>Chordata</taxon>
        <taxon>Craniata</taxon>
        <taxon>Vertebrata</taxon>
        <taxon>Euteleostomi</taxon>
        <taxon>Amphibia</taxon>
        <taxon>Batrachia</taxon>
        <taxon>Anura</taxon>
        <taxon>Pipoidea</taxon>
        <taxon>Pipidae</taxon>
        <taxon>Xenopodinae</taxon>
        <taxon>Xenopus</taxon>
        <taxon>Xenopus</taxon>
    </lineage>
</organism>
<dbReference type="InterPro" id="IPR042888">
    <property type="entry name" value="GPSM3"/>
</dbReference>
<dbReference type="AlphaFoldDB" id="A0A1L8F3P2"/>
<evidence type="ECO:0000313" key="5">
    <source>
        <dbReference type="RefSeq" id="XP_018088715.1"/>
    </source>
</evidence>
<dbReference type="KEGG" id="xla:108700223"/>
<dbReference type="AGR" id="Xenbase:XB-GENE-25874518"/>
<protein>
    <submittedName>
        <fullName evidence="3 4">Uncharacterized protein LOC108700223 isoform X1</fullName>
    </submittedName>
</protein>
<dbReference type="GeneID" id="108700223"/>
<evidence type="ECO:0000313" key="2">
    <source>
        <dbReference type="Proteomes" id="UP000186698"/>
    </source>
</evidence>
<reference evidence="3 4" key="1">
    <citation type="submission" date="2022-04" db="UniProtKB">
        <authorList>
            <consortium name="RefSeq"/>
        </authorList>
    </citation>
    <scope>IDENTIFICATION</scope>
    <source>
        <strain evidence="3 4">J_2021</strain>
        <tissue evidence="3 4">Erythrocytes</tissue>
    </source>
</reference>
<dbReference type="InterPro" id="IPR003109">
    <property type="entry name" value="GoLoco_motif"/>
</dbReference>
<dbReference type="PANTHER" id="PTHR47617">
    <property type="entry name" value="G-PROTEIN SIGNALING MODULATOR 3"/>
    <property type="match status" value="1"/>
</dbReference>
<dbReference type="CTD" id="108700223"/>
<feature type="compositionally biased region" description="Polar residues" evidence="1">
    <location>
        <begin position="74"/>
        <end position="90"/>
    </location>
</feature>
<evidence type="ECO:0000313" key="9">
    <source>
        <dbReference type="Xenbase" id="XB-GENE-25874518"/>
    </source>
</evidence>
<dbReference type="Gene3D" id="1.25.40.10">
    <property type="entry name" value="Tetratricopeptide repeat domain"/>
    <property type="match status" value="1"/>
</dbReference>
<dbReference type="RefSeq" id="XP_041431163.1">
    <property type="nucleotide sequence ID" value="XM_041575229.1"/>
</dbReference>
<feature type="region of interest" description="Disordered" evidence="1">
    <location>
        <begin position="194"/>
        <end position="218"/>
    </location>
</feature>
<dbReference type="GO" id="GO:0050727">
    <property type="term" value="P:regulation of inflammatory response"/>
    <property type="evidence" value="ECO:0007669"/>
    <property type="project" value="InterPro"/>
</dbReference>
<sequence length="314" mass="35037">MCDQGKNTKRESAEAFLVQSETSEHKGAEEESTETFNVQDQSLERANSEKETAETFNAQDETLEQRDTAKVSVGTFSVSDEASEQTNTEKVTAETFTVRDETSDQTDTEKVEASEPGSNKPENQEHPMAAGDDGVFQDDAKAPTDGLEGKPRTWRSAPPSPISERRGLSDSLLSLHTEQFLDLLSTAQTRRLEEQRAELPPSRPRAKRHFSLPTSRNLSLPSDEKGLLIELHRRRRGSWTGRSLKKKPAPLKIPAQEELYNTIIGHQAQRMEDQRCSPPLPQGAADLFEILFRVQGNRLDEQRVEMPPPLGGAC</sequence>
<keyword evidence="2" id="KW-1185">Reference proteome</keyword>
<feature type="compositionally biased region" description="Basic and acidic residues" evidence="1">
    <location>
        <begin position="1"/>
        <end position="13"/>
    </location>
</feature>
<dbReference type="Xenbase" id="XB-GENE-25874518">
    <property type="gene designation" value="gpsm3.S"/>
</dbReference>
<dbReference type="RefSeq" id="XP_018088715.1">
    <property type="nucleotide sequence ID" value="XM_018233226.2"/>
</dbReference>
<dbReference type="OrthoDB" id="286233at2759"/>
<dbReference type="RefSeq" id="XP_018088717.1">
    <property type="nucleotide sequence ID" value="XM_018233228.2"/>
</dbReference>
<dbReference type="Proteomes" id="UP000186698">
    <property type="component" value="Chromosome 8S"/>
</dbReference>
<dbReference type="PaxDb" id="8355-A0A1L8F3P2"/>
<dbReference type="PROSITE" id="PS50877">
    <property type="entry name" value="GOLOCO"/>
    <property type="match status" value="3"/>
</dbReference>
<dbReference type="OMA" id="KPENQEH"/>
<feature type="compositionally biased region" description="Basic and acidic residues" evidence="1">
    <location>
        <begin position="138"/>
        <end position="151"/>
    </location>
</feature>
<proteinExistence type="predicted"/>
<evidence type="ECO:0000256" key="1">
    <source>
        <dbReference type="SAM" id="MobiDB-lite"/>
    </source>
</evidence>
<dbReference type="RefSeq" id="XP_018088714.1">
    <property type="nucleotide sequence ID" value="XM_018233225.2"/>
</dbReference>
<dbReference type="SMART" id="SM00390">
    <property type="entry name" value="GoLoco"/>
    <property type="match status" value="3"/>
</dbReference>
<evidence type="ECO:0000313" key="4">
    <source>
        <dbReference type="RefSeq" id="XP_018088714.1"/>
    </source>
</evidence>
<feature type="region of interest" description="Disordered" evidence="1">
    <location>
        <begin position="1"/>
        <end position="167"/>
    </location>
</feature>
<dbReference type="RefSeq" id="XP_018088713.1">
    <property type="nucleotide sequence ID" value="XM_018233224.2"/>
</dbReference>
<dbReference type="STRING" id="8355.A0A1L8F3P2"/>
<dbReference type="InterPro" id="IPR011990">
    <property type="entry name" value="TPR-like_helical_dom_sf"/>
</dbReference>
<dbReference type="Pfam" id="PF02188">
    <property type="entry name" value="GoLoco"/>
    <property type="match status" value="1"/>
</dbReference>